<gene>
    <name evidence="1" type="ORF">AB1Y20_012860</name>
</gene>
<dbReference type="PANTHER" id="PTHR14614:SF132">
    <property type="entry name" value="PROTEIN-LYSINE METHYLTRANSFERASE C42C1.13"/>
    <property type="match status" value="1"/>
</dbReference>
<evidence type="ECO:0008006" key="3">
    <source>
        <dbReference type="Google" id="ProtNLM"/>
    </source>
</evidence>
<keyword evidence="2" id="KW-1185">Reference proteome</keyword>
<dbReference type="Gene3D" id="3.40.50.150">
    <property type="entry name" value="Vaccinia Virus protein VP39"/>
    <property type="match status" value="1"/>
</dbReference>
<name>A0AB34ILY4_PRYPA</name>
<dbReference type="EMBL" id="JBGBPQ010000024">
    <property type="protein sequence ID" value="KAL1500191.1"/>
    <property type="molecule type" value="Genomic_DNA"/>
</dbReference>
<evidence type="ECO:0000313" key="1">
    <source>
        <dbReference type="EMBL" id="KAL1500191.1"/>
    </source>
</evidence>
<reference evidence="1 2" key="1">
    <citation type="journal article" date="2024" name="Science">
        <title>Giant polyketide synthase enzymes in the biosynthesis of giant marine polyether toxins.</title>
        <authorList>
            <person name="Fallon T.R."/>
            <person name="Shende V.V."/>
            <person name="Wierzbicki I.H."/>
            <person name="Pendleton A.L."/>
            <person name="Watervoot N.F."/>
            <person name="Auber R.P."/>
            <person name="Gonzalez D.J."/>
            <person name="Wisecaver J.H."/>
            <person name="Moore B.S."/>
        </authorList>
    </citation>
    <scope>NUCLEOTIDE SEQUENCE [LARGE SCALE GENOMIC DNA]</scope>
    <source>
        <strain evidence="1 2">12B1</strain>
    </source>
</reference>
<organism evidence="1 2">
    <name type="scientific">Prymnesium parvum</name>
    <name type="common">Toxic golden alga</name>
    <dbReference type="NCBI Taxonomy" id="97485"/>
    <lineage>
        <taxon>Eukaryota</taxon>
        <taxon>Haptista</taxon>
        <taxon>Haptophyta</taxon>
        <taxon>Prymnesiophyceae</taxon>
        <taxon>Prymnesiales</taxon>
        <taxon>Prymnesiaceae</taxon>
        <taxon>Prymnesium</taxon>
    </lineage>
</organism>
<dbReference type="PANTHER" id="PTHR14614">
    <property type="entry name" value="HEPATOCELLULAR CARCINOMA-ASSOCIATED ANTIGEN"/>
    <property type="match status" value="1"/>
</dbReference>
<dbReference type="Proteomes" id="UP001515480">
    <property type="component" value="Unassembled WGS sequence"/>
</dbReference>
<evidence type="ECO:0000313" key="2">
    <source>
        <dbReference type="Proteomes" id="UP001515480"/>
    </source>
</evidence>
<dbReference type="InterPro" id="IPR029063">
    <property type="entry name" value="SAM-dependent_MTases_sf"/>
</dbReference>
<protein>
    <recommendedName>
        <fullName evidence="3">Calmodulin-lysine N-methyltransferase</fullName>
    </recommendedName>
</protein>
<dbReference type="InterPro" id="IPR019410">
    <property type="entry name" value="Methyltransf_16"/>
</dbReference>
<proteinExistence type="predicted"/>
<sequence>MLAIPCLPALAFLLPPPLPSPSYPRARTYMVATSPPATEQLAVRGVSLQLRQEAMATIDSGATVWDAGRALSQLLQRAPALEGRRVLELGSGTGIGGLTAAACGAHAVLTDRAAMLPLLRANIRANRLEGRATAAALEWGDAADIARAARLASPFDLLLGSDVLYAPEAFPDLLETLVRLSTPGRTEVLLVHPLRYTESIFFDAAFEYFDELGRPEEVEHAIWATRLRRRAAQ</sequence>
<accession>A0AB34ILY4</accession>
<dbReference type="SUPFAM" id="SSF53335">
    <property type="entry name" value="S-adenosyl-L-methionine-dependent methyltransferases"/>
    <property type="match status" value="1"/>
</dbReference>
<comment type="caution">
    <text evidence="1">The sequence shown here is derived from an EMBL/GenBank/DDBJ whole genome shotgun (WGS) entry which is preliminary data.</text>
</comment>
<dbReference type="Pfam" id="PF10294">
    <property type="entry name" value="Methyltransf_16"/>
    <property type="match status" value="1"/>
</dbReference>
<dbReference type="AlphaFoldDB" id="A0AB34ILY4"/>